<dbReference type="EMBL" id="AJZO02000265">
    <property type="protein sequence ID" value="OEF43728.1"/>
    <property type="molecule type" value="Genomic_DNA"/>
</dbReference>
<dbReference type="PANTHER" id="PTHR46889:SF4">
    <property type="entry name" value="TRANSPOSASE INSO FOR INSERTION SEQUENCE ELEMENT IS911B-RELATED"/>
    <property type="match status" value="1"/>
</dbReference>
<comment type="caution">
    <text evidence="1">The sequence shown here is derived from an EMBL/GenBank/DDBJ whole genome shotgun (WGS) entry which is preliminary data.</text>
</comment>
<dbReference type="InterPro" id="IPR050900">
    <property type="entry name" value="Transposase_IS3/IS150/IS904"/>
</dbReference>
<sequence>MSHAVSLLMSYSTAIKAVIVRVRKYRQTLWQYQIKQSLSRRGNCWDNSPMEHFFRSLKTEWVPASGFNSLSEAWKSIVAISLGITAKSDRISTKMTEHRMNRSGCTGKLIKRWPILVDHYKAKRCVLNLYKITRRP</sequence>
<dbReference type="InterPro" id="IPR012337">
    <property type="entry name" value="RNaseH-like_sf"/>
</dbReference>
<name>A0ABX3B210_9VIBR</name>
<dbReference type="SUPFAM" id="SSF53098">
    <property type="entry name" value="Ribonuclease H-like"/>
    <property type="match status" value="1"/>
</dbReference>
<gene>
    <name evidence="1" type="ORF">A163_01310</name>
</gene>
<protein>
    <recommendedName>
        <fullName evidence="3">Transposase</fullName>
    </recommendedName>
</protein>
<dbReference type="Proteomes" id="UP000094638">
    <property type="component" value="Unassembled WGS sequence"/>
</dbReference>
<dbReference type="InterPro" id="IPR036397">
    <property type="entry name" value="RNaseH_sf"/>
</dbReference>
<evidence type="ECO:0008006" key="3">
    <source>
        <dbReference type="Google" id="ProtNLM"/>
    </source>
</evidence>
<dbReference type="PANTHER" id="PTHR46889">
    <property type="entry name" value="TRANSPOSASE INSF FOR INSERTION SEQUENCE IS3B-RELATED"/>
    <property type="match status" value="1"/>
</dbReference>
<keyword evidence="2" id="KW-1185">Reference proteome</keyword>
<dbReference type="Gene3D" id="3.30.420.10">
    <property type="entry name" value="Ribonuclease H-like superfamily/Ribonuclease H"/>
    <property type="match status" value="1"/>
</dbReference>
<accession>A0ABX3B210</accession>
<reference evidence="1 2" key="1">
    <citation type="journal article" date="2012" name="Science">
        <title>Ecological populations of bacteria act as socially cohesive units of antibiotic production and resistance.</title>
        <authorList>
            <person name="Cordero O.X."/>
            <person name="Wildschutte H."/>
            <person name="Kirkup B."/>
            <person name="Proehl S."/>
            <person name="Ngo L."/>
            <person name="Hussain F."/>
            <person name="Le Roux F."/>
            <person name="Mincer T."/>
            <person name="Polz M.F."/>
        </authorList>
    </citation>
    <scope>NUCLEOTIDE SEQUENCE [LARGE SCALE GENOMIC DNA]</scope>
    <source>
        <strain evidence="1 2">1F-267</strain>
    </source>
</reference>
<organism evidence="1 2">
    <name type="scientific">Vibrio tasmaniensis 1F-267</name>
    <dbReference type="NCBI Taxonomy" id="1191324"/>
    <lineage>
        <taxon>Bacteria</taxon>
        <taxon>Pseudomonadati</taxon>
        <taxon>Pseudomonadota</taxon>
        <taxon>Gammaproteobacteria</taxon>
        <taxon>Vibrionales</taxon>
        <taxon>Vibrionaceae</taxon>
        <taxon>Vibrio</taxon>
    </lineage>
</organism>
<evidence type="ECO:0000313" key="2">
    <source>
        <dbReference type="Proteomes" id="UP000094638"/>
    </source>
</evidence>
<proteinExistence type="predicted"/>
<evidence type="ECO:0000313" key="1">
    <source>
        <dbReference type="EMBL" id="OEF43728.1"/>
    </source>
</evidence>